<keyword evidence="4" id="KW-1185">Reference proteome</keyword>
<gene>
    <name evidence="3" type="ORF">OB914_13655</name>
    <name evidence="2" type="ORF">OB916_12690</name>
</gene>
<dbReference type="EMBL" id="JAOPKC010000017">
    <property type="protein sequence ID" value="MCU4718907.1"/>
    <property type="molecule type" value="Genomic_DNA"/>
</dbReference>
<evidence type="ECO:0000313" key="3">
    <source>
        <dbReference type="EMBL" id="MCU4728000.1"/>
    </source>
</evidence>
<dbReference type="Pfam" id="PF00144">
    <property type="entry name" value="Beta-lactamase"/>
    <property type="match status" value="1"/>
</dbReference>
<evidence type="ECO:0000313" key="2">
    <source>
        <dbReference type="EMBL" id="MCU4718907.1"/>
    </source>
</evidence>
<dbReference type="SUPFAM" id="SSF56601">
    <property type="entry name" value="beta-lactamase/transpeptidase-like"/>
    <property type="match status" value="1"/>
</dbReference>
<dbReference type="Proteomes" id="UP001209746">
    <property type="component" value="Unassembled WGS sequence"/>
</dbReference>
<accession>A0AAE3IGM0</accession>
<dbReference type="PANTHER" id="PTHR43319">
    <property type="entry name" value="BETA-LACTAMASE-RELATED"/>
    <property type="match status" value="1"/>
</dbReference>
<evidence type="ECO:0000313" key="5">
    <source>
        <dbReference type="Proteomes" id="UP001209746"/>
    </source>
</evidence>
<dbReference type="RefSeq" id="WP_315909661.1">
    <property type="nucleotide sequence ID" value="NZ_JAOPKC010000017.1"/>
</dbReference>
<dbReference type="InterPro" id="IPR012338">
    <property type="entry name" value="Beta-lactam/transpept-like"/>
</dbReference>
<organism evidence="3 5">
    <name type="scientific">Halapricum hydrolyticum</name>
    <dbReference type="NCBI Taxonomy" id="2979991"/>
    <lineage>
        <taxon>Archaea</taxon>
        <taxon>Methanobacteriati</taxon>
        <taxon>Methanobacteriota</taxon>
        <taxon>Stenosarchaea group</taxon>
        <taxon>Halobacteria</taxon>
        <taxon>Halobacteriales</taxon>
        <taxon>Haloarculaceae</taxon>
        <taxon>Halapricum</taxon>
    </lineage>
</organism>
<dbReference type="PANTHER" id="PTHR43319:SF3">
    <property type="entry name" value="BETA-LACTAMASE-RELATED DOMAIN-CONTAINING PROTEIN"/>
    <property type="match status" value="1"/>
</dbReference>
<dbReference type="GO" id="GO:0016787">
    <property type="term" value="F:hydrolase activity"/>
    <property type="evidence" value="ECO:0007669"/>
    <property type="project" value="UniProtKB-KW"/>
</dbReference>
<dbReference type="InterPro" id="IPR001466">
    <property type="entry name" value="Beta-lactam-related"/>
</dbReference>
<evidence type="ECO:0000313" key="4">
    <source>
        <dbReference type="Proteomes" id="UP001208186"/>
    </source>
</evidence>
<dbReference type="Gene3D" id="3.40.710.10">
    <property type="entry name" value="DD-peptidase/beta-lactamase superfamily"/>
    <property type="match status" value="1"/>
</dbReference>
<dbReference type="Proteomes" id="UP001208186">
    <property type="component" value="Unassembled WGS sequence"/>
</dbReference>
<dbReference type="EMBL" id="JAOPKD010000017">
    <property type="protein sequence ID" value="MCU4728000.1"/>
    <property type="molecule type" value="Genomic_DNA"/>
</dbReference>
<dbReference type="AlphaFoldDB" id="A0AAE3IGM0"/>
<evidence type="ECO:0000259" key="1">
    <source>
        <dbReference type="Pfam" id="PF00144"/>
    </source>
</evidence>
<reference evidence="3" key="1">
    <citation type="submission" date="2023-02" db="EMBL/GenBank/DDBJ databases">
        <title>Enrichment on poylsaccharides allowed isolation of novel metabolic and taxonomic groups of Haloarchaea.</title>
        <authorList>
            <person name="Sorokin D.Y."/>
            <person name="Elcheninov A.G."/>
            <person name="Khizhniak T.V."/>
            <person name="Kolganova T.V."/>
            <person name="Kublanov I.V."/>
        </authorList>
    </citation>
    <scope>NUCLEOTIDE SEQUENCE</scope>
    <source>
        <strain evidence="2 4">HArc-curdl5-1</strain>
        <strain evidence="3">HArc-curdl7</strain>
    </source>
</reference>
<keyword evidence="3" id="KW-0378">Hydrolase</keyword>
<proteinExistence type="predicted"/>
<name>A0AAE3IGM0_9EURY</name>
<comment type="caution">
    <text evidence="3">The sequence shown here is derived from an EMBL/GenBank/DDBJ whole genome shotgun (WGS) entry which is preliminary data.</text>
</comment>
<sequence>MSEQQPTPVRGEVAAGFEPVERVFRANFTDRNELGAACAVYHAGEKVVDLWDGYRDTAATKPWEENTMVLVFSTTKGVSAAAMALAHARNYFQYDDQVSIHWPSTTSTGFINRRIGSNVKAGFKQMNEALKERVETE</sequence>
<dbReference type="InterPro" id="IPR052907">
    <property type="entry name" value="Beta-lactamase/esterase"/>
</dbReference>
<feature type="domain" description="Beta-lactamase-related" evidence="1">
    <location>
        <begin position="24"/>
        <end position="109"/>
    </location>
</feature>
<protein>
    <submittedName>
        <fullName evidence="3">Serine hydrolase</fullName>
    </submittedName>
</protein>